<organism evidence="2 3">
    <name type="scientific">Desulfosporosinus meridiei (strain ATCC BAA-275 / DSM 13257 / KCTC 12902 / NCIMB 13706 / S10)</name>
    <dbReference type="NCBI Taxonomy" id="768704"/>
    <lineage>
        <taxon>Bacteria</taxon>
        <taxon>Bacillati</taxon>
        <taxon>Bacillota</taxon>
        <taxon>Clostridia</taxon>
        <taxon>Eubacteriales</taxon>
        <taxon>Desulfitobacteriaceae</taxon>
        <taxon>Desulfosporosinus</taxon>
    </lineage>
</organism>
<feature type="domain" description="dTDP-4-dehydro-6-deoxy-alpha-D-glucopyranose 2,3-dehydratase" evidence="1">
    <location>
        <begin position="23"/>
        <end position="222"/>
    </location>
</feature>
<dbReference type="InterPro" id="IPR038153">
    <property type="entry name" value="EvaA-like_sf"/>
</dbReference>
<dbReference type="OrthoDB" id="9814961at2"/>
<dbReference type="Gene3D" id="3.90.79.40">
    <property type="entry name" value="EvaA sugar 2,3-dehydratase subunit"/>
    <property type="match status" value="2"/>
</dbReference>
<dbReference type="KEGG" id="dmi:Desmer_4107"/>
<evidence type="ECO:0000313" key="2">
    <source>
        <dbReference type="EMBL" id="AFQ45936.1"/>
    </source>
</evidence>
<dbReference type="Proteomes" id="UP000005262">
    <property type="component" value="Chromosome"/>
</dbReference>
<evidence type="ECO:0000313" key="3">
    <source>
        <dbReference type="Proteomes" id="UP000005262"/>
    </source>
</evidence>
<feature type="domain" description="dTDP-4-dehydro-6-deoxy-alpha-D-glucopyranose 2,3-dehydratase" evidence="1">
    <location>
        <begin position="265"/>
        <end position="464"/>
    </location>
</feature>
<dbReference type="Pfam" id="PF03559">
    <property type="entry name" value="Hexose_dehydrat"/>
    <property type="match status" value="2"/>
</dbReference>
<dbReference type="InterPro" id="IPR005212">
    <property type="entry name" value="EvaA-like"/>
</dbReference>
<dbReference type="STRING" id="768704.Desmer_4107"/>
<gene>
    <name evidence="2" type="ordered locus">Desmer_4107</name>
</gene>
<reference evidence="2 3" key="1">
    <citation type="journal article" date="2012" name="J. Bacteriol.">
        <title>Complete genome sequences of Desulfosporosinus orientis DSM765T, Desulfosporosinus youngiae DSM17734T, Desulfosporosinus meridiei DSM13257T, and Desulfosporosinus acidiphilus DSM22704T.</title>
        <authorList>
            <person name="Pester M."/>
            <person name="Brambilla E."/>
            <person name="Alazard D."/>
            <person name="Rattei T."/>
            <person name="Weinmaier T."/>
            <person name="Han J."/>
            <person name="Lucas S."/>
            <person name="Lapidus A."/>
            <person name="Cheng J.F."/>
            <person name="Goodwin L."/>
            <person name="Pitluck S."/>
            <person name="Peters L."/>
            <person name="Ovchinnikova G."/>
            <person name="Teshima H."/>
            <person name="Detter J.C."/>
            <person name="Han C.S."/>
            <person name="Tapia R."/>
            <person name="Land M.L."/>
            <person name="Hauser L."/>
            <person name="Kyrpides N.C."/>
            <person name="Ivanova N.N."/>
            <person name="Pagani I."/>
            <person name="Huntmann M."/>
            <person name="Wei C.L."/>
            <person name="Davenport K.W."/>
            <person name="Daligault H."/>
            <person name="Chain P.S."/>
            <person name="Chen A."/>
            <person name="Mavromatis K."/>
            <person name="Markowitz V."/>
            <person name="Szeto E."/>
            <person name="Mikhailova N."/>
            <person name="Pati A."/>
            <person name="Wagner M."/>
            <person name="Woyke T."/>
            <person name="Ollivier B."/>
            <person name="Klenk H.P."/>
            <person name="Spring S."/>
            <person name="Loy A."/>
        </authorList>
    </citation>
    <scope>NUCLEOTIDE SEQUENCE [LARGE SCALE GENOMIC DNA]</scope>
    <source>
        <strain evidence="3">ATCC BAA-275 / DSM 13257 / NCIMB 13706 / S10</strain>
    </source>
</reference>
<protein>
    <submittedName>
        <fullName evidence="2">NDP-hexose 2,3-dehydratase</fullName>
    </submittedName>
</protein>
<dbReference type="eggNOG" id="ENOG502Z8MY">
    <property type="taxonomic scope" value="Bacteria"/>
</dbReference>
<dbReference type="HOGENOM" id="CLU_045374_0_0_9"/>
<name>J7J4R7_DESMD</name>
<reference evidence="3" key="2">
    <citation type="submission" date="2012-08" db="EMBL/GenBank/DDBJ databases">
        <title>Finished genome of Desulfosporosinus meridiei DSM 13257.</title>
        <authorList>
            <person name="Huntemann M."/>
            <person name="Wei C.-L."/>
            <person name="Han J."/>
            <person name="Detter J.C."/>
            <person name="Han C."/>
            <person name="Davenport K."/>
            <person name="Daligault H."/>
            <person name="Erkkila T."/>
            <person name="Gu W."/>
            <person name="Munk A.C.C."/>
            <person name="Teshima H."/>
            <person name="Xu Y."/>
            <person name="Chain P."/>
            <person name="Tapia R."/>
            <person name="Chen A."/>
            <person name="Krypides N."/>
            <person name="Mavromatis K."/>
            <person name="Markowitz V."/>
            <person name="Szeto E."/>
            <person name="Ivanova N."/>
            <person name="Mikhailova N."/>
            <person name="Ovchinnikova G."/>
            <person name="Pagani I."/>
            <person name="Pati A."/>
            <person name="Goodwin L."/>
            <person name="Peters L."/>
            <person name="Pitluck S."/>
            <person name="Woyke T."/>
            <person name="Pester M."/>
            <person name="Spring S."/>
            <person name="Ollivier B."/>
            <person name="Rattei T."/>
            <person name="Klenk H.-P."/>
            <person name="Wagner M."/>
            <person name="Loy A."/>
        </authorList>
    </citation>
    <scope>NUCLEOTIDE SEQUENCE [LARGE SCALE GENOMIC DNA]</scope>
    <source>
        <strain evidence="3">ATCC BAA-275 / DSM 13257 / NCIMB 13706 / S10</strain>
    </source>
</reference>
<proteinExistence type="predicted"/>
<keyword evidence="3" id="KW-1185">Reference proteome</keyword>
<evidence type="ECO:0000259" key="1">
    <source>
        <dbReference type="Pfam" id="PF03559"/>
    </source>
</evidence>
<dbReference type="RefSeq" id="WP_014904845.1">
    <property type="nucleotide sequence ID" value="NC_018515.1"/>
</dbReference>
<dbReference type="GO" id="GO:0016829">
    <property type="term" value="F:lyase activity"/>
    <property type="evidence" value="ECO:0007669"/>
    <property type="project" value="InterPro"/>
</dbReference>
<accession>J7J4R7</accession>
<dbReference type="AlphaFoldDB" id="J7J4R7"/>
<sequence>MNNIFYDLINSWLTKEGVNSIDALLQWINAQNRDLEVNLERIPLEHSNFWFFDKDSGLIRNKNHSFFSISGIQQYRNDELLAEQPIIIQNEIGFLGIIFRKINGVLHFLMQAKIEPGNINKVQISPTIQATKSNFTQKHGGKRPAFLDCFIEAKPNQTLVDQIQSEQSSRFLKKRNRNVLLHLDQDIIVPPTHQWMTLGQIKELMRYDNLVNMDTRTVLSCLPFSLVDPELEPEKSQLEEIENKCKDKTLLRSLRGTASLPILTDIYHAFNNYKMFSEISTRLVGLNSLKKWHMEENQFVCEDPFPFRLIFCDISIEGREVVNWTQPLFEAQGIATFGLLSCEDKGVKKFLVKAKPEIGCLDGIELGPTVQHEATQARDEDEITRLFYEELSSGKGVRVNVLLSEEGGRFYHEQNRNVIIEVQNDEIPSDLPQGYFWSDYKTLNTLTQVNNCLNIQLRNLLSLLEV</sequence>
<dbReference type="EMBL" id="CP003629">
    <property type="protein sequence ID" value="AFQ45936.1"/>
    <property type="molecule type" value="Genomic_DNA"/>
</dbReference>